<dbReference type="EMBL" id="JAJFAZ020000002">
    <property type="protein sequence ID" value="KAI5342547.1"/>
    <property type="molecule type" value="Genomic_DNA"/>
</dbReference>
<reference evidence="3 4" key="1">
    <citation type="journal article" date="2022" name="G3 (Bethesda)">
        <title>Whole-genome sequence and methylome profiling of the almond [Prunus dulcis (Mill.) D.A. Webb] cultivar 'Nonpareil'.</title>
        <authorList>
            <person name="D'Amico-Willman K.M."/>
            <person name="Ouma W.Z."/>
            <person name="Meulia T."/>
            <person name="Sideli G.M."/>
            <person name="Gradziel T.M."/>
            <person name="Fresnedo-Ramirez J."/>
        </authorList>
    </citation>
    <scope>NUCLEOTIDE SEQUENCE [LARGE SCALE GENOMIC DNA]</scope>
    <source>
        <strain evidence="3">Clone GOH B32 T37-40</strain>
    </source>
</reference>
<feature type="region of interest" description="Disordered" evidence="1">
    <location>
        <begin position="1"/>
        <end position="24"/>
    </location>
</feature>
<dbReference type="PANTHER" id="PTHR37610">
    <property type="entry name" value="CCHC-TYPE DOMAIN-CONTAINING PROTEIN"/>
    <property type="match status" value="1"/>
</dbReference>
<accession>A0AAD4ZDA5</accession>
<evidence type="ECO:0000259" key="2">
    <source>
        <dbReference type="Pfam" id="PF14244"/>
    </source>
</evidence>
<proteinExistence type="predicted"/>
<evidence type="ECO:0000313" key="3">
    <source>
        <dbReference type="EMBL" id="KAI5342547.1"/>
    </source>
</evidence>
<feature type="region of interest" description="Disordered" evidence="1">
    <location>
        <begin position="338"/>
        <end position="361"/>
    </location>
</feature>
<dbReference type="InterPro" id="IPR029472">
    <property type="entry name" value="Copia-like_N"/>
</dbReference>
<dbReference type="AlphaFoldDB" id="A0AAD4ZDA5"/>
<dbReference type="PANTHER" id="PTHR37610:SF38">
    <property type="entry name" value="RETROTRANSPOSON COPIA-LIKE N-TERMINAL DOMAIN-CONTAINING PROTEIN"/>
    <property type="match status" value="1"/>
</dbReference>
<evidence type="ECO:0000313" key="4">
    <source>
        <dbReference type="Proteomes" id="UP001054821"/>
    </source>
</evidence>
<dbReference type="Proteomes" id="UP001054821">
    <property type="component" value="Chromosome 2"/>
</dbReference>
<dbReference type="Pfam" id="PF14244">
    <property type="entry name" value="Retrotran_gag_3"/>
    <property type="match status" value="1"/>
</dbReference>
<feature type="region of interest" description="Disordered" evidence="1">
    <location>
        <begin position="290"/>
        <end position="324"/>
    </location>
</feature>
<feature type="region of interest" description="Disordered" evidence="1">
    <location>
        <begin position="46"/>
        <end position="71"/>
    </location>
</feature>
<gene>
    <name evidence="3" type="ORF">L3X38_010422</name>
</gene>
<name>A0AAD4ZDA5_PRUDU</name>
<comment type="caution">
    <text evidence="3">The sequence shown here is derived from an EMBL/GenBank/DDBJ whole genome shotgun (WGS) entry which is preliminary data.</text>
</comment>
<evidence type="ECO:0000256" key="1">
    <source>
        <dbReference type="SAM" id="MobiDB-lite"/>
    </source>
</evidence>
<feature type="compositionally biased region" description="Low complexity" evidence="1">
    <location>
        <begin position="13"/>
        <end position="24"/>
    </location>
</feature>
<organism evidence="3 4">
    <name type="scientific">Prunus dulcis</name>
    <name type="common">Almond</name>
    <name type="synonym">Amygdalus dulcis</name>
    <dbReference type="NCBI Taxonomy" id="3755"/>
    <lineage>
        <taxon>Eukaryota</taxon>
        <taxon>Viridiplantae</taxon>
        <taxon>Streptophyta</taxon>
        <taxon>Embryophyta</taxon>
        <taxon>Tracheophyta</taxon>
        <taxon>Spermatophyta</taxon>
        <taxon>Magnoliopsida</taxon>
        <taxon>eudicotyledons</taxon>
        <taxon>Gunneridae</taxon>
        <taxon>Pentapetalae</taxon>
        <taxon>rosids</taxon>
        <taxon>fabids</taxon>
        <taxon>Rosales</taxon>
        <taxon>Rosaceae</taxon>
        <taxon>Amygdaloideae</taxon>
        <taxon>Amygdaleae</taxon>
        <taxon>Prunus</taxon>
    </lineage>
</organism>
<sequence>MGEDDSSNPHGGSTTASSSPSQPTIAELSAQVAQLIQMQTQTSKLILNQDPTKTTPTSTQTTTPTSNQTTTLNLNQTTIPTTITYETSAAQIGMKLDGTNYALWSQVVELYISGKNKLGYINGDLPQPPSTAPTFPRWRTENSIVKGWLINFLEQSLIGNFIRFSTAKAVWDAIATTYYDGTGTSQVYDLKRRVSRMRQAGGSIETYYNTLQSLWREIDFRRPNMMGYESDIKRYNDILQEDRVYIFLDGLDDHLDKARSDVLHMTPFPTIDQAYAYVRHEDVKQAVMTGSSDRATGAGLAAKSGPRSGPPTRAGQPHNSSTAAHLQIQSYATAAGAPLSKTIPPSRPKAPTDGSGCTHCGNLKHTPWNMRIFIYARRLLSAKKQ</sequence>
<feature type="domain" description="Retrotransposon Copia-like N-terminal" evidence="2">
    <location>
        <begin position="88"/>
        <end position="129"/>
    </location>
</feature>
<protein>
    <recommendedName>
        <fullName evidence="2">Retrotransposon Copia-like N-terminal domain-containing protein</fullName>
    </recommendedName>
</protein>
<keyword evidence="4" id="KW-1185">Reference proteome</keyword>
<feature type="compositionally biased region" description="Low complexity" evidence="1">
    <location>
        <begin position="54"/>
        <end position="71"/>
    </location>
</feature>